<proteinExistence type="predicted"/>
<organism evidence="1 2">
    <name type="scientific">Faecalibacter bovis</name>
    <dbReference type="NCBI Taxonomy" id="2898187"/>
    <lineage>
        <taxon>Bacteria</taxon>
        <taxon>Pseudomonadati</taxon>
        <taxon>Bacteroidota</taxon>
        <taxon>Flavobacteriia</taxon>
        <taxon>Flavobacteriales</taxon>
        <taxon>Weeksellaceae</taxon>
        <taxon>Faecalibacter</taxon>
    </lineage>
</organism>
<reference evidence="1 2" key="1">
    <citation type="journal article" date="2021" name="Int. J. Syst. Evol. Microbiol.">
        <title>Faecalibacter bovis sp. nov., isolated from cow faeces.</title>
        <authorList>
            <person name="Li F."/>
            <person name="Zhao W."/>
            <person name="Hong Q."/>
            <person name="Shao Q."/>
            <person name="Song J."/>
            <person name="Yang S."/>
        </authorList>
    </citation>
    <scope>NUCLEOTIDE SEQUENCE [LARGE SCALE GENOMIC DNA]</scope>
    <source>
        <strain evidence="1 2">ZY171143</strain>
    </source>
</reference>
<gene>
    <name evidence="1" type="ORF">J9309_00475</name>
</gene>
<dbReference type="EMBL" id="CP072842">
    <property type="protein sequence ID" value="QTV05863.1"/>
    <property type="molecule type" value="Genomic_DNA"/>
</dbReference>
<reference evidence="2" key="2">
    <citation type="submission" date="2021-04" db="EMBL/GenBank/DDBJ databases">
        <title>Taxonomy of Flavobacteriaceae bacterium ZY171143.</title>
        <authorList>
            <person name="Li F."/>
        </authorList>
    </citation>
    <scope>NUCLEOTIDE SEQUENCE [LARGE SCALE GENOMIC DNA]</scope>
    <source>
        <strain evidence="2">ZY171143</strain>
    </source>
</reference>
<dbReference type="Proteomes" id="UP000672011">
    <property type="component" value="Chromosome"/>
</dbReference>
<evidence type="ECO:0008006" key="3">
    <source>
        <dbReference type="Google" id="ProtNLM"/>
    </source>
</evidence>
<accession>A0ABX7XD75</accession>
<keyword evidence="2" id="KW-1185">Reference proteome</keyword>
<protein>
    <recommendedName>
        <fullName evidence="3">TonB C-terminal domain-containing protein</fullName>
    </recommendedName>
</protein>
<dbReference type="RefSeq" id="WP_230476506.1">
    <property type="nucleotide sequence ID" value="NZ_CP072842.1"/>
</dbReference>
<evidence type="ECO:0000313" key="2">
    <source>
        <dbReference type="Proteomes" id="UP000672011"/>
    </source>
</evidence>
<sequence>MKFITLLIVFVLLSTKSVFGQESPKFIIFPGCEKYESKDKKKLIDCYANKFNYLFTIEVKKVLRENNLTIENVHVNARIKYEINKEGEYQNLEIIGTEAEKILITQSFYNYVMNLKKKNKTIIPAKSKEGEPILLIFDIPFKIINY</sequence>
<evidence type="ECO:0000313" key="1">
    <source>
        <dbReference type="EMBL" id="QTV05863.1"/>
    </source>
</evidence>
<name>A0ABX7XD75_9FLAO</name>